<sequence length="571" mass="64383">MPRRYRYTQLKPTEIRLIHLLPGPELSARIVHYARYNAPPYTAISYCWGVEPASIKISRYKTKALEKKLQDSLTITQNLHDALSHSQHTGSVVWADAICINQSDDIEKSEQVASMSAIYRHARKTVVWLGRDTLDFGAFFTLKAFLDDRGDDLEEFRKGGWSLLVANGFFFEQNKEQVEDMRTLYKSPWFTRLWVVQEIAASKSVLVAHGNSTMPWSTLAVVTGGLSEPSWLGSFLDSLKPVYSTCGIERVKHKTTIDQTIIMMSMELECRDPRDRWFALCSLVPTRAQRLQPDYTKTAEDVFTDLSIEILTSGELWILEDAGVKGRSMPSWVCDLSERTTNHATNAHCNSGGRSSEVNFHDRILESRMYMVDTIHLTVTGVDCGSYNQDPIRGVWETRRVSFVVRTLISQPYITGEDEKDAYLRVLTCDSNHFGKPCNESDLCGLDLESQQLQAAETLAMIESIAYSAGATEASQYELMNGLFTWAKSFVLGERGFVGWVSPEAETGDKICIMPGLRVPVILRETDTPGTFILIGTAYIHGLMYDIVEDLEVLPEKKHLVPDKAVMVKIV</sequence>
<dbReference type="PANTHER" id="PTHR24148:SF73">
    <property type="entry name" value="HET DOMAIN PROTEIN (AFU_ORTHOLOGUE AFUA_8G01020)"/>
    <property type="match status" value="1"/>
</dbReference>
<evidence type="ECO:0000313" key="3">
    <source>
        <dbReference type="Proteomes" id="UP000503462"/>
    </source>
</evidence>
<protein>
    <recommendedName>
        <fullName evidence="1">Heterokaryon incompatibility domain-containing protein</fullName>
    </recommendedName>
</protein>
<evidence type="ECO:0000313" key="2">
    <source>
        <dbReference type="EMBL" id="QIW98307.1"/>
    </source>
</evidence>
<dbReference type="Proteomes" id="UP000503462">
    <property type="component" value="Chromosome 3"/>
</dbReference>
<name>A0A6H0XUL9_9PEZI</name>
<dbReference type="InterPro" id="IPR010730">
    <property type="entry name" value="HET"/>
</dbReference>
<dbReference type="PANTHER" id="PTHR24148">
    <property type="entry name" value="ANKYRIN REPEAT DOMAIN-CONTAINING PROTEIN 39 HOMOLOG-RELATED"/>
    <property type="match status" value="1"/>
</dbReference>
<dbReference type="InterPro" id="IPR052895">
    <property type="entry name" value="HetReg/Transcr_Mod"/>
</dbReference>
<dbReference type="Pfam" id="PF26639">
    <property type="entry name" value="Het-6_barrel"/>
    <property type="match status" value="1"/>
</dbReference>
<accession>A0A6H0XUL9</accession>
<proteinExistence type="predicted"/>
<feature type="domain" description="Heterokaryon incompatibility" evidence="1">
    <location>
        <begin position="41"/>
        <end position="198"/>
    </location>
</feature>
<dbReference type="EMBL" id="CP051141">
    <property type="protein sequence ID" value="QIW98307.1"/>
    <property type="molecule type" value="Genomic_DNA"/>
</dbReference>
<dbReference type="Pfam" id="PF06985">
    <property type="entry name" value="HET"/>
    <property type="match status" value="1"/>
</dbReference>
<dbReference type="OrthoDB" id="2157530at2759"/>
<evidence type="ECO:0000259" key="1">
    <source>
        <dbReference type="Pfam" id="PF06985"/>
    </source>
</evidence>
<organism evidence="2 3">
    <name type="scientific">Peltaster fructicola</name>
    <dbReference type="NCBI Taxonomy" id="286661"/>
    <lineage>
        <taxon>Eukaryota</taxon>
        <taxon>Fungi</taxon>
        <taxon>Dikarya</taxon>
        <taxon>Ascomycota</taxon>
        <taxon>Pezizomycotina</taxon>
        <taxon>Dothideomycetes</taxon>
        <taxon>Dothideomycetes incertae sedis</taxon>
        <taxon>Peltaster</taxon>
    </lineage>
</organism>
<reference evidence="2 3" key="1">
    <citation type="journal article" date="2016" name="Sci. Rep.">
        <title>Peltaster fructicola genome reveals evolution from an invasive phytopathogen to an ectophytic parasite.</title>
        <authorList>
            <person name="Xu C."/>
            <person name="Chen H."/>
            <person name="Gleason M.L."/>
            <person name="Xu J.R."/>
            <person name="Liu H."/>
            <person name="Zhang R."/>
            <person name="Sun G."/>
        </authorList>
    </citation>
    <scope>NUCLEOTIDE SEQUENCE [LARGE SCALE GENOMIC DNA]</scope>
    <source>
        <strain evidence="2 3">LNHT1506</strain>
    </source>
</reference>
<keyword evidence="3" id="KW-1185">Reference proteome</keyword>
<dbReference type="AlphaFoldDB" id="A0A6H0XUL9"/>
<gene>
    <name evidence="2" type="ORF">AMS68_003825</name>
</gene>